<protein>
    <recommendedName>
        <fullName evidence="4">OBG-type G domain-containing protein</fullName>
    </recommendedName>
</protein>
<dbReference type="InterPro" id="IPR023192">
    <property type="entry name" value="TGS-like_dom_sf"/>
</dbReference>
<dbReference type="CDD" id="cd01900">
    <property type="entry name" value="YchF"/>
    <property type="match status" value="1"/>
</dbReference>
<dbReference type="InterPro" id="IPR004396">
    <property type="entry name" value="ATPase_YchF/OLA1"/>
</dbReference>
<dbReference type="EMBL" id="JACMSC010000017">
    <property type="protein sequence ID" value="KAG6478914.1"/>
    <property type="molecule type" value="Genomic_DNA"/>
</dbReference>
<dbReference type="Gene3D" id="3.40.50.300">
    <property type="entry name" value="P-loop containing nucleotide triphosphate hydrolases"/>
    <property type="match status" value="1"/>
</dbReference>
<keyword evidence="2" id="KW-0547">Nucleotide-binding</keyword>
<dbReference type="NCBIfam" id="TIGR00092">
    <property type="entry name" value="redox-regulated ATPase YchF"/>
    <property type="match status" value="1"/>
</dbReference>
<feature type="domain" description="OBG-type G" evidence="4">
    <location>
        <begin position="52"/>
        <end position="134"/>
    </location>
</feature>
<gene>
    <name evidence="5" type="ORF">ZIOFF_062362</name>
</gene>
<dbReference type="GO" id="GO:0046872">
    <property type="term" value="F:metal ion binding"/>
    <property type="evidence" value="ECO:0007669"/>
    <property type="project" value="UniProtKB-KW"/>
</dbReference>
<dbReference type="Gene3D" id="3.10.20.30">
    <property type="match status" value="1"/>
</dbReference>
<accession>A0A8J5F500</accession>
<dbReference type="PROSITE" id="PS51710">
    <property type="entry name" value="G_OBG"/>
    <property type="match status" value="1"/>
</dbReference>
<evidence type="ECO:0000313" key="6">
    <source>
        <dbReference type="Proteomes" id="UP000734854"/>
    </source>
</evidence>
<dbReference type="SUPFAM" id="SSF52540">
    <property type="entry name" value="P-loop containing nucleoside triphosphate hydrolases"/>
    <property type="match status" value="1"/>
</dbReference>
<dbReference type="PANTHER" id="PTHR23305">
    <property type="entry name" value="OBG GTPASE FAMILY"/>
    <property type="match status" value="1"/>
</dbReference>
<keyword evidence="6" id="KW-1185">Reference proteome</keyword>
<dbReference type="PRINTS" id="PR00326">
    <property type="entry name" value="GTP1OBG"/>
</dbReference>
<name>A0A8J5F500_ZINOF</name>
<dbReference type="Pfam" id="PF06071">
    <property type="entry name" value="YchF-GTPase_C"/>
    <property type="match status" value="1"/>
</dbReference>
<dbReference type="GO" id="GO:0005525">
    <property type="term" value="F:GTP binding"/>
    <property type="evidence" value="ECO:0007669"/>
    <property type="project" value="InterPro"/>
</dbReference>
<comment type="caution">
    <text evidence="5">The sequence shown here is derived from an EMBL/GenBank/DDBJ whole genome shotgun (WGS) entry which is preliminary data.</text>
</comment>
<dbReference type="InterPro" id="IPR027417">
    <property type="entry name" value="P-loop_NTPase"/>
</dbReference>
<dbReference type="InterPro" id="IPR013029">
    <property type="entry name" value="YchF_C"/>
</dbReference>
<reference evidence="5 6" key="1">
    <citation type="submission" date="2020-08" db="EMBL/GenBank/DDBJ databases">
        <title>Plant Genome Project.</title>
        <authorList>
            <person name="Zhang R.-G."/>
        </authorList>
    </citation>
    <scope>NUCLEOTIDE SEQUENCE [LARGE SCALE GENOMIC DNA]</scope>
    <source>
        <tissue evidence="5">Rhizome</tissue>
    </source>
</reference>
<evidence type="ECO:0000313" key="5">
    <source>
        <dbReference type="EMBL" id="KAG6478914.1"/>
    </source>
</evidence>
<dbReference type="InterPro" id="IPR012675">
    <property type="entry name" value="Beta-grasp_dom_sf"/>
</dbReference>
<dbReference type="Gene3D" id="1.10.150.300">
    <property type="entry name" value="TGS-like domain"/>
    <property type="match status" value="1"/>
</dbReference>
<dbReference type="SUPFAM" id="SSF81271">
    <property type="entry name" value="TGS-like"/>
    <property type="match status" value="1"/>
</dbReference>
<dbReference type="CDD" id="cd04867">
    <property type="entry name" value="TGS_YchF_OLA1"/>
    <property type="match status" value="1"/>
</dbReference>
<dbReference type="InterPro" id="IPR006073">
    <property type="entry name" value="GTP-bd"/>
</dbReference>
<dbReference type="GO" id="GO:0016887">
    <property type="term" value="F:ATP hydrolysis activity"/>
    <property type="evidence" value="ECO:0007669"/>
    <property type="project" value="InterPro"/>
</dbReference>
<organism evidence="5 6">
    <name type="scientific">Zingiber officinale</name>
    <name type="common">Ginger</name>
    <name type="synonym">Amomum zingiber</name>
    <dbReference type="NCBI Taxonomy" id="94328"/>
    <lineage>
        <taxon>Eukaryota</taxon>
        <taxon>Viridiplantae</taxon>
        <taxon>Streptophyta</taxon>
        <taxon>Embryophyta</taxon>
        <taxon>Tracheophyta</taxon>
        <taxon>Spermatophyta</taxon>
        <taxon>Magnoliopsida</taxon>
        <taxon>Liliopsida</taxon>
        <taxon>Zingiberales</taxon>
        <taxon>Zingiberaceae</taxon>
        <taxon>Zingiber</taxon>
    </lineage>
</organism>
<proteinExistence type="predicted"/>
<dbReference type="InterPro" id="IPR012676">
    <property type="entry name" value="TGS-like"/>
</dbReference>
<evidence type="ECO:0000256" key="2">
    <source>
        <dbReference type="ARBA" id="ARBA00022741"/>
    </source>
</evidence>
<dbReference type="GO" id="GO:0005524">
    <property type="term" value="F:ATP binding"/>
    <property type="evidence" value="ECO:0007669"/>
    <property type="project" value="UniProtKB-KW"/>
</dbReference>
<evidence type="ECO:0000259" key="4">
    <source>
        <dbReference type="PROSITE" id="PS51710"/>
    </source>
</evidence>
<dbReference type="PANTHER" id="PTHR23305:SF18">
    <property type="entry name" value="OBG-TYPE G DOMAIN-CONTAINING PROTEIN"/>
    <property type="match status" value="1"/>
</dbReference>
<sequence length="540" mass="59943">MVAAARVLESAMLGISRTPFSSSSCFYGYSTLLFRCQWPRFYSSGSRLSMNLRAGIVGLPNVGKSTLFNAVVENGKAQAANFPFCTIEPNVGIVAVPDPRLNVLGKLSKSQRTVPASVEFVDIAGLVKGASQGEVVRCFEDNDIIHVNGKIDPKSDIDVINLELVFSDLDQVDKFTICIVLLSILLTLRAEWTLVLSLQELQIEKRLDKLKKGKAKDTQSKSKEEAEKSGLEKIQKALMDGKPARSVSLTELEKDSIRHLCLLTMKPVIYVANVAESDLAAPTNNPHVKEVTKLASELQSGIVTVSAQVEAELTELLQEERVEFLKSLGVDESGLGNLIRATYKLLGLRTYFTSGEKRRKDRKSSENNFETDVEGFGSLKTGNNFTRTCYLFLPYMTQYDMDMGDPETEKSDDLEKISKMANLKKSEEFWVTDDKLFLLLIYFQLSAIYLQFGLNNYLCVLVLPQETKAWTILAGMTAPQAAGVIHSDFEKGFIRAETVSYDDFVAAGSLAVAREKGVLRSEGKDYIVQEGDVMLFRFNV</sequence>
<keyword evidence="1" id="KW-0479">Metal-binding</keyword>
<evidence type="ECO:0000256" key="3">
    <source>
        <dbReference type="ARBA" id="ARBA00022840"/>
    </source>
</evidence>
<dbReference type="Proteomes" id="UP000734854">
    <property type="component" value="Unassembled WGS sequence"/>
</dbReference>
<dbReference type="Pfam" id="PF01926">
    <property type="entry name" value="MMR_HSR1"/>
    <property type="match status" value="1"/>
</dbReference>
<dbReference type="InterPro" id="IPR031167">
    <property type="entry name" value="G_OBG"/>
</dbReference>
<keyword evidence="3" id="KW-0067">ATP-binding</keyword>
<evidence type="ECO:0000256" key="1">
    <source>
        <dbReference type="ARBA" id="ARBA00022723"/>
    </source>
</evidence>
<dbReference type="InterPro" id="IPR041706">
    <property type="entry name" value="YchF_N"/>
</dbReference>
<dbReference type="FunFam" id="3.10.20.30:FF:000001">
    <property type="entry name" value="Ribosome-binding ATPase YchF"/>
    <property type="match status" value="1"/>
</dbReference>
<dbReference type="AlphaFoldDB" id="A0A8J5F500"/>
<dbReference type="GO" id="GO:0005737">
    <property type="term" value="C:cytoplasm"/>
    <property type="evidence" value="ECO:0007669"/>
    <property type="project" value="TreeGrafter"/>
</dbReference>